<dbReference type="AlphaFoldDB" id="A0A4Y8SGX0"/>
<protein>
    <submittedName>
        <fullName evidence="2">GNAT family N-acetyltransferase</fullName>
    </submittedName>
</protein>
<reference evidence="2 3" key="1">
    <citation type="journal article" date="2017" name="Int. J. Syst. Evol. Microbiol.">
        <title>Mucilaginibacterpsychrotolerans sp. nov., isolated from peatlands.</title>
        <authorList>
            <person name="Deng Y."/>
            <person name="Shen L."/>
            <person name="Xu B."/>
            <person name="Liu Y."/>
            <person name="Gu Z."/>
            <person name="Liu H."/>
            <person name="Zhou Y."/>
        </authorList>
    </citation>
    <scope>NUCLEOTIDE SEQUENCE [LARGE SCALE GENOMIC DNA]</scope>
    <source>
        <strain evidence="2 3">NH7-4</strain>
    </source>
</reference>
<dbReference type="SUPFAM" id="SSF55729">
    <property type="entry name" value="Acyl-CoA N-acyltransferases (Nat)"/>
    <property type="match status" value="1"/>
</dbReference>
<comment type="caution">
    <text evidence="2">The sequence shown here is derived from an EMBL/GenBank/DDBJ whole genome shotgun (WGS) entry which is preliminary data.</text>
</comment>
<dbReference type="CDD" id="cd04301">
    <property type="entry name" value="NAT_SF"/>
    <property type="match status" value="1"/>
</dbReference>
<dbReference type="Gene3D" id="3.40.630.30">
    <property type="match status" value="1"/>
</dbReference>
<dbReference type="EMBL" id="SOZE01000008">
    <property type="protein sequence ID" value="TFF37931.1"/>
    <property type="molecule type" value="Genomic_DNA"/>
</dbReference>
<evidence type="ECO:0000313" key="2">
    <source>
        <dbReference type="EMBL" id="TFF37931.1"/>
    </source>
</evidence>
<dbReference type="RefSeq" id="WP_133229242.1">
    <property type="nucleotide sequence ID" value="NZ_SOZE01000008.1"/>
</dbReference>
<accession>A0A4Y8SGX0</accession>
<dbReference type="Proteomes" id="UP000297540">
    <property type="component" value="Unassembled WGS sequence"/>
</dbReference>
<keyword evidence="3" id="KW-1185">Reference proteome</keyword>
<keyword evidence="2" id="KW-0808">Transferase</keyword>
<dbReference type="InterPro" id="IPR000182">
    <property type="entry name" value="GNAT_dom"/>
</dbReference>
<proteinExistence type="predicted"/>
<dbReference type="OrthoDB" id="893030at2"/>
<evidence type="ECO:0000313" key="3">
    <source>
        <dbReference type="Proteomes" id="UP000297540"/>
    </source>
</evidence>
<organism evidence="2 3">
    <name type="scientific">Mucilaginibacter psychrotolerans</name>
    <dbReference type="NCBI Taxonomy" id="1524096"/>
    <lineage>
        <taxon>Bacteria</taxon>
        <taxon>Pseudomonadati</taxon>
        <taxon>Bacteroidota</taxon>
        <taxon>Sphingobacteriia</taxon>
        <taxon>Sphingobacteriales</taxon>
        <taxon>Sphingobacteriaceae</taxon>
        <taxon>Mucilaginibacter</taxon>
    </lineage>
</organism>
<dbReference type="Pfam" id="PF00583">
    <property type="entry name" value="Acetyltransf_1"/>
    <property type="match status" value="1"/>
</dbReference>
<dbReference type="GO" id="GO:0016747">
    <property type="term" value="F:acyltransferase activity, transferring groups other than amino-acyl groups"/>
    <property type="evidence" value="ECO:0007669"/>
    <property type="project" value="InterPro"/>
</dbReference>
<dbReference type="InterPro" id="IPR016181">
    <property type="entry name" value="Acyl_CoA_acyltransferase"/>
</dbReference>
<gene>
    <name evidence="2" type="ORF">E2R66_10095</name>
</gene>
<evidence type="ECO:0000259" key="1">
    <source>
        <dbReference type="PROSITE" id="PS51186"/>
    </source>
</evidence>
<sequence>MNIYLKKIDSTNWEDCINLHVGPTQTGFILPNVNSLAEWSVKPDAHAYGIFNDDKIVGFAMFQKDDEGIYDIHRYMIDFAYQGKGIGLKALEKLVELIISLSEDIDKIKIMFLVENLTAEKLYKKAGFIDSNKTLYNEKWRFTEKIFYYYRK</sequence>
<name>A0A4Y8SGX0_9SPHI</name>
<feature type="domain" description="N-acetyltransferase" evidence="1">
    <location>
        <begin position="3"/>
        <end position="152"/>
    </location>
</feature>
<dbReference type="PROSITE" id="PS51186">
    <property type="entry name" value="GNAT"/>
    <property type="match status" value="1"/>
</dbReference>